<comment type="caution">
    <text evidence="8">The sequence shown here is derived from an EMBL/GenBank/DDBJ whole genome shotgun (WGS) entry which is preliminary data.</text>
</comment>
<dbReference type="InterPro" id="IPR050330">
    <property type="entry name" value="Bact_OuterMem_StrucFunc"/>
</dbReference>
<evidence type="ECO:0000256" key="2">
    <source>
        <dbReference type="ARBA" id="ARBA00023136"/>
    </source>
</evidence>
<dbReference type="InterPro" id="IPR036737">
    <property type="entry name" value="OmpA-like_sf"/>
</dbReference>
<gene>
    <name evidence="8" type="ORF">GCM10009744_06840</name>
</gene>
<protein>
    <recommendedName>
        <fullName evidence="7">OmpA-like domain-containing protein</fullName>
    </recommendedName>
</protein>
<evidence type="ECO:0000256" key="1">
    <source>
        <dbReference type="ARBA" id="ARBA00004442"/>
    </source>
</evidence>
<organism evidence="8 9">
    <name type="scientific">Kribbella alba</name>
    <dbReference type="NCBI Taxonomy" id="190197"/>
    <lineage>
        <taxon>Bacteria</taxon>
        <taxon>Bacillati</taxon>
        <taxon>Actinomycetota</taxon>
        <taxon>Actinomycetes</taxon>
        <taxon>Propionibacteriales</taxon>
        <taxon>Kribbellaceae</taxon>
        <taxon>Kribbella</taxon>
    </lineage>
</organism>
<feature type="region of interest" description="Disordered" evidence="5">
    <location>
        <begin position="111"/>
        <end position="134"/>
    </location>
</feature>
<feature type="domain" description="OmpA-like" evidence="7">
    <location>
        <begin position="279"/>
        <end position="393"/>
    </location>
</feature>
<keyword evidence="9" id="KW-1185">Reference proteome</keyword>
<dbReference type="InterPro" id="IPR006664">
    <property type="entry name" value="OMP_bac"/>
</dbReference>
<keyword evidence="2 4" id="KW-0472">Membrane</keyword>
<evidence type="ECO:0000259" key="7">
    <source>
        <dbReference type="PROSITE" id="PS51123"/>
    </source>
</evidence>
<evidence type="ECO:0000256" key="4">
    <source>
        <dbReference type="PROSITE-ProRule" id="PRU00473"/>
    </source>
</evidence>
<dbReference type="Pfam" id="PF00691">
    <property type="entry name" value="OmpA"/>
    <property type="match status" value="1"/>
</dbReference>
<accession>A0ABN2EZC5</accession>
<name>A0ABN2EZC5_9ACTN</name>
<keyword evidence="3" id="KW-0998">Cell outer membrane</keyword>
<dbReference type="Gene3D" id="3.30.1330.60">
    <property type="entry name" value="OmpA-like domain"/>
    <property type="match status" value="1"/>
</dbReference>
<proteinExistence type="predicted"/>
<keyword evidence="6" id="KW-0812">Transmembrane</keyword>
<evidence type="ECO:0000256" key="6">
    <source>
        <dbReference type="SAM" id="Phobius"/>
    </source>
</evidence>
<dbReference type="InterPro" id="IPR006665">
    <property type="entry name" value="OmpA-like"/>
</dbReference>
<evidence type="ECO:0000256" key="3">
    <source>
        <dbReference type="ARBA" id="ARBA00023237"/>
    </source>
</evidence>
<comment type="subcellular location">
    <subcellularLocation>
        <location evidence="1">Cell outer membrane</location>
    </subcellularLocation>
</comment>
<dbReference type="PANTHER" id="PTHR30329">
    <property type="entry name" value="STATOR ELEMENT OF FLAGELLAR MOTOR COMPLEX"/>
    <property type="match status" value="1"/>
</dbReference>
<dbReference type="PRINTS" id="PR01021">
    <property type="entry name" value="OMPADOMAIN"/>
</dbReference>
<dbReference type="EMBL" id="BAAANE010000002">
    <property type="protein sequence ID" value="GAA1622228.1"/>
    <property type="molecule type" value="Genomic_DNA"/>
</dbReference>
<evidence type="ECO:0000256" key="5">
    <source>
        <dbReference type="SAM" id="MobiDB-lite"/>
    </source>
</evidence>
<feature type="transmembrane region" description="Helical" evidence="6">
    <location>
        <begin position="29"/>
        <end position="49"/>
    </location>
</feature>
<feature type="compositionally biased region" description="Low complexity" evidence="5">
    <location>
        <begin position="118"/>
        <end position="134"/>
    </location>
</feature>
<dbReference type="PANTHER" id="PTHR30329:SF21">
    <property type="entry name" value="LIPOPROTEIN YIAD-RELATED"/>
    <property type="match status" value="1"/>
</dbReference>
<reference evidence="8 9" key="1">
    <citation type="journal article" date="2019" name="Int. J. Syst. Evol. Microbiol.">
        <title>The Global Catalogue of Microorganisms (GCM) 10K type strain sequencing project: providing services to taxonomists for standard genome sequencing and annotation.</title>
        <authorList>
            <consortium name="The Broad Institute Genomics Platform"/>
            <consortium name="The Broad Institute Genome Sequencing Center for Infectious Disease"/>
            <person name="Wu L."/>
            <person name="Ma J."/>
        </authorList>
    </citation>
    <scope>NUCLEOTIDE SEQUENCE [LARGE SCALE GENOMIC DNA]</scope>
    <source>
        <strain evidence="8 9">JCM 14306</strain>
    </source>
</reference>
<dbReference type="SUPFAM" id="SSF103088">
    <property type="entry name" value="OmpA-like"/>
    <property type="match status" value="1"/>
</dbReference>
<keyword evidence="6" id="KW-1133">Transmembrane helix</keyword>
<dbReference type="Proteomes" id="UP001501319">
    <property type="component" value="Unassembled WGS sequence"/>
</dbReference>
<evidence type="ECO:0000313" key="9">
    <source>
        <dbReference type="Proteomes" id="UP001501319"/>
    </source>
</evidence>
<dbReference type="CDD" id="cd07185">
    <property type="entry name" value="OmpA_C-like"/>
    <property type="match status" value="1"/>
</dbReference>
<evidence type="ECO:0000313" key="8">
    <source>
        <dbReference type="EMBL" id="GAA1622228.1"/>
    </source>
</evidence>
<dbReference type="Gene3D" id="3.40.1520.20">
    <property type="match status" value="1"/>
</dbReference>
<dbReference type="PROSITE" id="PS51123">
    <property type="entry name" value="OMPA_2"/>
    <property type="match status" value="1"/>
</dbReference>
<sequence length="393" mass="39911">MPGSSDENRSDPIPAVATSTGLVSRRPGFVWLLAALLVPMLVAAVLLVVKTASTEDDLRDRSLAALQARGITGVQVQFSGRDATVVVPAGGDASEARDVVAAVDGVRAANARGGGAGQPAAAATATAGTTPKPADPVVTPPTDAVIAPFSLNRAAGSFTVQVAVRDQQTKDALVAEVQALLESGGNFDDQITIDPAGGLPNASALSALLRALATGTGPASVRYDGSTVTLTGRVSDQATKATAARAAAKAVPGAVVANQLTVPTAQKPQLSEACQTFEARLAQLMTQNKIVFLSGTAIVNEASRPSVGRAAALLKSCDTARVEVAGHTDNLGSPATSLPLSQQRADAVKATLVKLGVPADRITSRGYGETRPVASNRTAAGRIANRRVEIRVP</sequence>